<dbReference type="Proteomes" id="UP000499080">
    <property type="component" value="Unassembled WGS sequence"/>
</dbReference>
<evidence type="ECO:0000313" key="2">
    <source>
        <dbReference type="Proteomes" id="UP000499080"/>
    </source>
</evidence>
<comment type="caution">
    <text evidence="1">The sequence shown here is derived from an EMBL/GenBank/DDBJ whole genome shotgun (WGS) entry which is preliminary data.</text>
</comment>
<dbReference type="EMBL" id="BGPR01002502">
    <property type="protein sequence ID" value="GBM74521.1"/>
    <property type="molecule type" value="Genomic_DNA"/>
</dbReference>
<name>A0A4Y2I9W8_ARAVE</name>
<protein>
    <submittedName>
        <fullName evidence="1">Uncharacterized protein</fullName>
    </submittedName>
</protein>
<dbReference type="AlphaFoldDB" id="A0A4Y2I9W8"/>
<reference evidence="1 2" key="1">
    <citation type="journal article" date="2019" name="Sci. Rep.">
        <title>Orb-weaving spider Araneus ventricosus genome elucidates the spidroin gene catalogue.</title>
        <authorList>
            <person name="Kono N."/>
            <person name="Nakamura H."/>
            <person name="Ohtoshi R."/>
            <person name="Moran D.A.P."/>
            <person name="Shinohara A."/>
            <person name="Yoshida Y."/>
            <person name="Fujiwara M."/>
            <person name="Mori M."/>
            <person name="Tomita M."/>
            <person name="Arakawa K."/>
        </authorList>
    </citation>
    <scope>NUCLEOTIDE SEQUENCE [LARGE SCALE GENOMIC DNA]</scope>
</reference>
<organism evidence="1 2">
    <name type="scientific">Araneus ventricosus</name>
    <name type="common">Orbweaver spider</name>
    <name type="synonym">Epeira ventricosa</name>
    <dbReference type="NCBI Taxonomy" id="182803"/>
    <lineage>
        <taxon>Eukaryota</taxon>
        <taxon>Metazoa</taxon>
        <taxon>Ecdysozoa</taxon>
        <taxon>Arthropoda</taxon>
        <taxon>Chelicerata</taxon>
        <taxon>Arachnida</taxon>
        <taxon>Araneae</taxon>
        <taxon>Araneomorphae</taxon>
        <taxon>Entelegynae</taxon>
        <taxon>Araneoidea</taxon>
        <taxon>Araneidae</taxon>
        <taxon>Araneus</taxon>
    </lineage>
</organism>
<gene>
    <name evidence="1" type="ORF">AVEN_58395_1</name>
</gene>
<accession>A0A4Y2I9W8</accession>
<sequence length="104" mass="11543">MGLNPLGHKPILETNILVPDSNFSLQQTCTASLQAFCKFVASVKQACSKLTQASNTEESSLWPRSHHRTNLQQVCIANYSKNRVRTQPGIELSTSRFRSGDANH</sequence>
<proteinExistence type="predicted"/>
<evidence type="ECO:0000313" key="1">
    <source>
        <dbReference type="EMBL" id="GBM74521.1"/>
    </source>
</evidence>
<keyword evidence="2" id="KW-1185">Reference proteome</keyword>